<dbReference type="InterPro" id="IPR047817">
    <property type="entry name" value="ABC2_TM_bact-type"/>
</dbReference>
<dbReference type="PATRIC" id="fig|269796.9.peg.2603"/>
<evidence type="ECO:0000259" key="6">
    <source>
        <dbReference type="PROSITE" id="PS51012"/>
    </source>
</evidence>
<evidence type="ECO:0000256" key="1">
    <source>
        <dbReference type="ARBA" id="ARBA00004141"/>
    </source>
</evidence>
<feature type="transmembrane region" description="Helical" evidence="5">
    <location>
        <begin position="116"/>
        <end position="143"/>
    </location>
</feature>
<dbReference type="PANTHER" id="PTHR43229">
    <property type="entry name" value="NODULATION PROTEIN J"/>
    <property type="match status" value="1"/>
</dbReference>
<dbReference type="PhylomeDB" id="Q2RRE6"/>
<gene>
    <name evidence="7" type="ordered locus">Rru_A2499</name>
</gene>
<evidence type="ECO:0000256" key="3">
    <source>
        <dbReference type="ARBA" id="ARBA00022989"/>
    </source>
</evidence>
<keyword evidence="5" id="KW-1003">Cell membrane</keyword>
<dbReference type="AlphaFoldDB" id="Q2RRE6"/>
<keyword evidence="5" id="KW-0813">Transport</keyword>
<dbReference type="EMBL" id="CP000230">
    <property type="protein sequence ID" value="ABC23299.1"/>
    <property type="molecule type" value="Genomic_DNA"/>
</dbReference>
<evidence type="ECO:0000313" key="8">
    <source>
        <dbReference type="Proteomes" id="UP000001929"/>
    </source>
</evidence>
<protein>
    <recommendedName>
        <fullName evidence="5">Transport permease protein</fullName>
    </recommendedName>
</protein>
<dbReference type="InterPro" id="IPR013525">
    <property type="entry name" value="ABC2_TM"/>
</dbReference>
<feature type="domain" description="ABC transmembrane type-2" evidence="6">
    <location>
        <begin position="36"/>
        <end position="268"/>
    </location>
</feature>
<feature type="transmembrane region" description="Helical" evidence="5">
    <location>
        <begin position="243"/>
        <end position="263"/>
    </location>
</feature>
<comment type="subcellular location">
    <subcellularLocation>
        <location evidence="5">Cell inner membrane</location>
        <topology evidence="5">Multi-pass membrane protein</topology>
    </subcellularLocation>
    <subcellularLocation>
        <location evidence="1">Membrane</location>
        <topology evidence="1">Multi-pass membrane protein</topology>
    </subcellularLocation>
</comment>
<reference evidence="7 8" key="1">
    <citation type="journal article" date="2011" name="Stand. Genomic Sci.">
        <title>Complete genome sequence of Rhodospirillum rubrum type strain (S1).</title>
        <authorList>
            <person name="Munk A.C."/>
            <person name="Copeland A."/>
            <person name="Lucas S."/>
            <person name="Lapidus A."/>
            <person name="Del Rio T.G."/>
            <person name="Barry K."/>
            <person name="Detter J.C."/>
            <person name="Hammon N."/>
            <person name="Israni S."/>
            <person name="Pitluck S."/>
            <person name="Brettin T."/>
            <person name="Bruce D."/>
            <person name="Han C."/>
            <person name="Tapia R."/>
            <person name="Gilna P."/>
            <person name="Schmutz J."/>
            <person name="Larimer F."/>
            <person name="Land M."/>
            <person name="Kyrpides N.C."/>
            <person name="Mavromatis K."/>
            <person name="Richardson P."/>
            <person name="Rohde M."/>
            <person name="Goker M."/>
            <person name="Klenk H.P."/>
            <person name="Zhang Y."/>
            <person name="Roberts G.P."/>
            <person name="Reslewic S."/>
            <person name="Schwartz D.C."/>
        </authorList>
    </citation>
    <scope>NUCLEOTIDE SEQUENCE [LARGE SCALE GENOMIC DNA]</scope>
    <source>
        <strain evidence="8">ATCC 11170 / ATH 1.1.1 / DSM 467 / LMG 4362 / NCIMB 8255 / S1</strain>
    </source>
</reference>
<dbReference type="EnsemblBacteria" id="ABC23299">
    <property type="protein sequence ID" value="ABC23299"/>
    <property type="gene ID" value="Rru_A2499"/>
</dbReference>
<dbReference type="eggNOG" id="COG0842">
    <property type="taxonomic scope" value="Bacteria"/>
</dbReference>
<dbReference type="KEGG" id="rru:Rru_A2499"/>
<dbReference type="PRINTS" id="PR00164">
    <property type="entry name" value="ABC2TRNSPORT"/>
</dbReference>
<dbReference type="HOGENOM" id="CLU_039483_2_3_5"/>
<dbReference type="PROSITE" id="PS51012">
    <property type="entry name" value="ABC_TM2"/>
    <property type="match status" value="1"/>
</dbReference>
<name>Q2RRE6_RHORT</name>
<dbReference type="GO" id="GO:0043190">
    <property type="term" value="C:ATP-binding cassette (ABC) transporter complex"/>
    <property type="evidence" value="ECO:0007669"/>
    <property type="project" value="InterPro"/>
</dbReference>
<dbReference type="GO" id="GO:0140359">
    <property type="term" value="F:ABC-type transporter activity"/>
    <property type="evidence" value="ECO:0007669"/>
    <property type="project" value="InterPro"/>
</dbReference>
<dbReference type="InterPro" id="IPR051784">
    <property type="entry name" value="Nod_factor_ABC_transporter"/>
</dbReference>
<dbReference type="InterPro" id="IPR000412">
    <property type="entry name" value="ABC_2_transport"/>
</dbReference>
<dbReference type="Pfam" id="PF01061">
    <property type="entry name" value="ABC2_membrane"/>
    <property type="match status" value="1"/>
</dbReference>
<keyword evidence="4 5" id="KW-0472">Membrane</keyword>
<comment type="similarity">
    <text evidence="5">Belongs to the ABC-2 integral membrane protein family.</text>
</comment>
<dbReference type="PANTHER" id="PTHR43229:SF2">
    <property type="entry name" value="NODULATION PROTEIN J"/>
    <property type="match status" value="1"/>
</dbReference>
<organism evidence="7 8">
    <name type="scientific">Rhodospirillum rubrum (strain ATCC 11170 / ATH 1.1.1 / DSM 467 / LMG 4362 / NCIMB 8255 / S1)</name>
    <dbReference type="NCBI Taxonomy" id="269796"/>
    <lineage>
        <taxon>Bacteria</taxon>
        <taxon>Pseudomonadati</taxon>
        <taxon>Pseudomonadota</taxon>
        <taxon>Alphaproteobacteria</taxon>
        <taxon>Rhodospirillales</taxon>
        <taxon>Rhodospirillaceae</taxon>
        <taxon>Rhodospirillum</taxon>
    </lineage>
</organism>
<evidence type="ECO:0000313" key="7">
    <source>
        <dbReference type="EMBL" id="ABC23299.1"/>
    </source>
</evidence>
<proteinExistence type="inferred from homology"/>
<dbReference type="STRING" id="269796.Rru_A2499"/>
<evidence type="ECO:0000256" key="4">
    <source>
        <dbReference type="ARBA" id="ARBA00023136"/>
    </source>
</evidence>
<feature type="transmembrane region" description="Helical" evidence="5">
    <location>
        <begin position="181"/>
        <end position="201"/>
    </location>
</feature>
<keyword evidence="8" id="KW-1185">Reference proteome</keyword>
<sequence>MTALSTPLSDPPRVSVPSVAFALAKREFTRFVRQPARLAGSIGQPLLFWLVLGSGLSPSFRPTGMAAMSYTEYFYPGMLLMMVLFASVFSTITVIEDRDQGFLQGVLVAPVSRLAIVLGKVGGAAAIALFQSIVLLCAAPVLGFSTGPLGYLLILVTLTLLSLGFTGLGFLTAWGMASTSGFHAVMMLVLMPLWFLSGALFPVQGVPAVLEGLMMINPVTHGMTILRAPFYEAPGALLSDGSYLGSLAVVALWVVLALGASAWRVGRRERGAPSPS</sequence>
<accession>Q2RRE6</accession>
<feature type="transmembrane region" description="Helical" evidence="5">
    <location>
        <begin position="73"/>
        <end position="95"/>
    </location>
</feature>
<dbReference type="Proteomes" id="UP000001929">
    <property type="component" value="Chromosome"/>
</dbReference>
<feature type="transmembrane region" description="Helical" evidence="5">
    <location>
        <begin position="35"/>
        <end position="53"/>
    </location>
</feature>
<keyword evidence="2 5" id="KW-0812">Transmembrane</keyword>
<evidence type="ECO:0000256" key="5">
    <source>
        <dbReference type="RuleBase" id="RU361157"/>
    </source>
</evidence>
<dbReference type="PIRSF" id="PIRSF006648">
    <property type="entry name" value="DrrB"/>
    <property type="match status" value="1"/>
</dbReference>
<evidence type="ECO:0000256" key="2">
    <source>
        <dbReference type="ARBA" id="ARBA00022692"/>
    </source>
</evidence>
<dbReference type="RefSeq" id="WP_011390252.1">
    <property type="nucleotide sequence ID" value="NC_007643.1"/>
</dbReference>
<feature type="transmembrane region" description="Helical" evidence="5">
    <location>
        <begin position="149"/>
        <end position="174"/>
    </location>
</feature>
<keyword evidence="3 5" id="KW-1133">Transmembrane helix</keyword>